<proteinExistence type="predicted"/>
<dbReference type="EMBL" id="VAFM01000001">
    <property type="protein sequence ID" value="TKW61477.1"/>
    <property type="molecule type" value="Genomic_DNA"/>
</dbReference>
<reference evidence="2 3" key="1">
    <citation type="journal article" date="2017" name="Nat. Commun.">
        <title>In situ click chemistry generation of cyclooxygenase-2 inhibitors.</title>
        <authorList>
            <person name="Bhardwaj A."/>
            <person name="Kaur J."/>
            <person name="Wuest M."/>
            <person name="Wuest F."/>
        </authorList>
    </citation>
    <scope>NUCLEOTIDE SEQUENCE [LARGE SCALE GENOMIC DNA]</scope>
    <source>
        <strain evidence="2">S2_018_000_R2_106</strain>
    </source>
</reference>
<feature type="signal peptide" evidence="1">
    <location>
        <begin position="1"/>
        <end position="26"/>
    </location>
</feature>
<dbReference type="Proteomes" id="UP000320948">
    <property type="component" value="Unassembled WGS sequence"/>
</dbReference>
<evidence type="ECO:0000313" key="3">
    <source>
        <dbReference type="Proteomes" id="UP000320948"/>
    </source>
</evidence>
<evidence type="ECO:0000256" key="1">
    <source>
        <dbReference type="SAM" id="SignalP"/>
    </source>
</evidence>
<keyword evidence="1" id="KW-0732">Signal</keyword>
<protein>
    <recommendedName>
        <fullName evidence="4">Lipoprotein</fullName>
    </recommendedName>
</protein>
<sequence>MNTTYAFLGLAAALVVTGCASVPDNAKPYTCFEYNKARAALSSPTRTVTDADLLRFYKVNMVTYKTELPKHITRDELPEFISNVVNYQAAACRVNPDATIHYTAVQETPTSVRLGSMMTYPSDQSSEAREAYSNLRMKRPVANEAGMQPVKAHIQNCVAGKLPAVECKLGNL</sequence>
<organism evidence="2 3">
    <name type="scientific">Blastochloris viridis</name>
    <name type="common">Rhodopseudomonas viridis</name>
    <dbReference type="NCBI Taxonomy" id="1079"/>
    <lineage>
        <taxon>Bacteria</taxon>
        <taxon>Pseudomonadati</taxon>
        <taxon>Pseudomonadota</taxon>
        <taxon>Alphaproteobacteria</taxon>
        <taxon>Hyphomicrobiales</taxon>
        <taxon>Blastochloridaceae</taxon>
        <taxon>Blastochloris</taxon>
    </lineage>
</organism>
<evidence type="ECO:0008006" key="4">
    <source>
        <dbReference type="Google" id="ProtNLM"/>
    </source>
</evidence>
<comment type="caution">
    <text evidence="2">The sequence shown here is derived from an EMBL/GenBank/DDBJ whole genome shotgun (WGS) entry which is preliminary data.</text>
</comment>
<accession>A0A6N4RCN0</accession>
<dbReference type="AlphaFoldDB" id="A0A6N4RCN0"/>
<evidence type="ECO:0000313" key="2">
    <source>
        <dbReference type="EMBL" id="TKW61477.1"/>
    </source>
</evidence>
<name>A0A6N4RCN0_BLAVI</name>
<feature type="chain" id="PRO_5026999348" description="Lipoprotein" evidence="1">
    <location>
        <begin position="27"/>
        <end position="172"/>
    </location>
</feature>
<gene>
    <name evidence="2" type="ORF">DI628_02320</name>
</gene>